<evidence type="ECO:0000313" key="2">
    <source>
        <dbReference type="EMBL" id="KAG7157000.1"/>
    </source>
</evidence>
<proteinExistence type="predicted"/>
<name>A0A8J5JJZ7_HOMAM</name>
<organism evidence="2 3">
    <name type="scientific">Homarus americanus</name>
    <name type="common">American lobster</name>
    <dbReference type="NCBI Taxonomy" id="6706"/>
    <lineage>
        <taxon>Eukaryota</taxon>
        <taxon>Metazoa</taxon>
        <taxon>Ecdysozoa</taxon>
        <taxon>Arthropoda</taxon>
        <taxon>Crustacea</taxon>
        <taxon>Multicrustacea</taxon>
        <taxon>Malacostraca</taxon>
        <taxon>Eumalacostraca</taxon>
        <taxon>Eucarida</taxon>
        <taxon>Decapoda</taxon>
        <taxon>Pleocyemata</taxon>
        <taxon>Astacidea</taxon>
        <taxon>Nephropoidea</taxon>
        <taxon>Nephropidae</taxon>
        <taxon>Homarus</taxon>
    </lineage>
</organism>
<sequence>MATDLVRHLGGCHCGAIRFEVMAPSTLIVIDCTCSLCVKKQNKHFIVPFSQFKLLKGHDALTTYSFNTHTAKHNFCSTCGVQPFYIPRSNPDGYGVAPHCLDDGTVKKVKYEKFDGKNWDDAMKKNSHISNYSRETKK</sequence>
<comment type="caution">
    <text evidence="2">The sequence shown here is derived from an EMBL/GenBank/DDBJ whole genome shotgun (WGS) entry which is preliminary data.</text>
</comment>
<dbReference type="InterPro" id="IPR052355">
    <property type="entry name" value="CENP-V-like"/>
</dbReference>
<gene>
    <name evidence="2" type="primary">Cenpv-L3</name>
    <name evidence="2" type="ORF">Hamer_G020281</name>
</gene>
<dbReference type="PANTHER" id="PTHR28620:SF1">
    <property type="entry name" value="CENP-V_GFA DOMAIN-CONTAINING PROTEIN"/>
    <property type="match status" value="1"/>
</dbReference>
<reference evidence="2" key="1">
    <citation type="journal article" date="2021" name="Sci. Adv.">
        <title>The American lobster genome reveals insights on longevity, neural, and immune adaptations.</title>
        <authorList>
            <person name="Polinski J.M."/>
            <person name="Zimin A.V."/>
            <person name="Clark K.F."/>
            <person name="Kohn A.B."/>
            <person name="Sadowski N."/>
            <person name="Timp W."/>
            <person name="Ptitsyn A."/>
            <person name="Khanna P."/>
            <person name="Romanova D.Y."/>
            <person name="Williams P."/>
            <person name="Greenwood S.J."/>
            <person name="Moroz L.L."/>
            <person name="Walt D.R."/>
            <person name="Bodnar A.G."/>
        </authorList>
    </citation>
    <scope>NUCLEOTIDE SEQUENCE</scope>
    <source>
        <strain evidence="2">GMGI-L3</strain>
    </source>
</reference>
<evidence type="ECO:0000313" key="3">
    <source>
        <dbReference type="Proteomes" id="UP000747542"/>
    </source>
</evidence>
<protein>
    <submittedName>
        <fullName evidence="2">Centromere protein V-like 3</fullName>
    </submittedName>
</protein>
<dbReference type="Pfam" id="PF04828">
    <property type="entry name" value="GFA"/>
    <property type="match status" value="1"/>
</dbReference>
<dbReference type="Proteomes" id="UP000747542">
    <property type="component" value="Unassembled WGS sequence"/>
</dbReference>
<evidence type="ECO:0000259" key="1">
    <source>
        <dbReference type="PROSITE" id="PS51891"/>
    </source>
</evidence>
<dbReference type="OrthoDB" id="2993351at2759"/>
<dbReference type="GO" id="GO:0016846">
    <property type="term" value="F:carbon-sulfur lyase activity"/>
    <property type="evidence" value="ECO:0007669"/>
    <property type="project" value="InterPro"/>
</dbReference>
<dbReference type="PROSITE" id="PS51891">
    <property type="entry name" value="CENP_V_GFA"/>
    <property type="match status" value="1"/>
</dbReference>
<dbReference type="InterPro" id="IPR006913">
    <property type="entry name" value="CENP-V/GFA"/>
</dbReference>
<accession>A0A8J5JJZ7</accession>
<feature type="domain" description="CENP-V/GFA" evidence="1">
    <location>
        <begin position="8"/>
        <end position="120"/>
    </location>
</feature>
<dbReference type="EMBL" id="JAHLQT010038254">
    <property type="protein sequence ID" value="KAG7157000.1"/>
    <property type="molecule type" value="Genomic_DNA"/>
</dbReference>
<dbReference type="PANTHER" id="PTHR28620">
    <property type="entry name" value="CENTROMERE PROTEIN V"/>
    <property type="match status" value="1"/>
</dbReference>
<keyword evidence="3" id="KW-1185">Reference proteome</keyword>
<dbReference type="AlphaFoldDB" id="A0A8J5JJZ7"/>